<proteinExistence type="predicted"/>
<organism evidence="2">
    <name type="scientific">Hymenolepis diminuta</name>
    <name type="common">Rat tapeworm</name>
    <dbReference type="NCBI Taxonomy" id="6216"/>
    <lineage>
        <taxon>Eukaryota</taxon>
        <taxon>Metazoa</taxon>
        <taxon>Spiralia</taxon>
        <taxon>Lophotrochozoa</taxon>
        <taxon>Platyhelminthes</taxon>
        <taxon>Cestoda</taxon>
        <taxon>Eucestoda</taxon>
        <taxon>Cyclophyllidea</taxon>
        <taxon>Hymenolepididae</taxon>
        <taxon>Hymenolepis</taxon>
    </lineage>
</organism>
<evidence type="ECO:0000256" key="1">
    <source>
        <dbReference type="SAM" id="MobiDB-lite"/>
    </source>
</evidence>
<feature type="compositionally biased region" description="Polar residues" evidence="1">
    <location>
        <begin position="60"/>
        <end position="73"/>
    </location>
</feature>
<sequence>LPSKSFITIAYANSLSNSSQLPAPHHHFTYPLSLPPGSDSEPHPQETPNAPSTSTPTTDLADSSLSFTDGQQSKPRHLSGFNFYNLLRSKVDTIQRLASPATSNAGHSLGVFLELSNA</sequence>
<feature type="region of interest" description="Disordered" evidence="1">
    <location>
        <begin position="17"/>
        <end position="78"/>
    </location>
</feature>
<evidence type="ECO:0000313" key="2">
    <source>
        <dbReference type="WBParaSite" id="HDID_0001093301-mRNA-1"/>
    </source>
</evidence>
<protein>
    <submittedName>
        <fullName evidence="2">Ovule protein</fullName>
    </submittedName>
</protein>
<reference evidence="2" key="1">
    <citation type="submission" date="2017-02" db="UniProtKB">
        <authorList>
            <consortium name="WormBaseParasite"/>
        </authorList>
    </citation>
    <scope>IDENTIFICATION</scope>
</reference>
<accession>A0A0R3SYT8</accession>
<dbReference type="WBParaSite" id="HDID_0001093301-mRNA-1">
    <property type="protein sequence ID" value="HDID_0001093301-mRNA-1"/>
    <property type="gene ID" value="HDID_0001093301"/>
</dbReference>
<dbReference type="AlphaFoldDB" id="A0A0R3SYT8"/>
<name>A0A0R3SYT8_HYMDI</name>